<evidence type="ECO:0000313" key="2">
    <source>
        <dbReference type="Proteomes" id="UP000823618"/>
    </source>
</evidence>
<evidence type="ECO:0000313" key="1">
    <source>
        <dbReference type="EMBL" id="MBO8462427.1"/>
    </source>
</evidence>
<organism evidence="1 2">
    <name type="scientific">Candidatus Scybalomonas excrementavium</name>
    <dbReference type="NCBI Taxonomy" id="2840943"/>
    <lineage>
        <taxon>Bacteria</taxon>
        <taxon>Bacillati</taxon>
        <taxon>Bacillota</taxon>
        <taxon>Clostridia</taxon>
        <taxon>Lachnospirales</taxon>
        <taxon>Lachnospiraceae</taxon>
        <taxon>Lachnospiraceae incertae sedis</taxon>
        <taxon>Candidatus Scybalomonas</taxon>
    </lineage>
</organism>
<dbReference type="Proteomes" id="UP000823618">
    <property type="component" value="Unassembled WGS sequence"/>
</dbReference>
<accession>A0A9D9HY16</accession>
<reference evidence="1" key="1">
    <citation type="submission" date="2020-10" db="EMBL/GenBank/DDBJ databases">
        <authorList>
            <person name="Gilroy R."/>
        </authorList>
    </citation>
    <scope>NUCLEOTIDE SEQUENCE</scope>
    <source>
        <strain evidence="1">E3-2379</strain>
    </source>
</reference>
<dbReference type="EMBL" id="JADIML010000019">
    <property type="protein sequence ID" value="MBO8462427.1"/>
    <property type="molecule type" value="Genomic_DNA"/>
</dbReference>
<name>A0A9D9HY16_9FIRM</name>
<dbReference type="AlphaFoldDB" id="A0A9D9HY16"/>
<sequence>MKKRILVTLVCMMMIVPMSIYGQDRENKMIKSSYEIQTKDEEIAMEYMADTITETILLWEEEGIPFTIHSFVQTTNYGYTKVTRSDKKQEVVVGYAANKNGTYTIIQLVSGQKITKKVIHLYFK</sequence>
<reference evidence="1" key="2">
    <citation type="journal article" date="2021" name="PeerJ">
        <title>Extensive microbial diversity within the chicken gut microbiome revealed by metagenomics and culture.</title>
        <authorList>
            <person name="Gilroy R."/>
            <person name="Ravi A."/>
            <person name="Getino M."/>
            <person name="Pursley I."/>
            <person name="Horton D.L."/>
            <person name="Alikhan N.F."/>
            <person name="Baker D."/>
            <person name="Gharbi K."/>
            <person name="Hall N."/>
            <person name="Watson M."/>
            <person name="Adriaenssens E.M."/>
            <person name="Foster-Nyarko E."/>
            <person name="Jarju S."/>
            <person name="Secka A."/>
            <person name="Antonio M."/>
            <person name="Oren A."/>
            <person name="Chaudhuri R.R."/>
            <person name="La Ragione R."/>
            <person name="Hildebrand F."/>
            <person name="Pallen M.J."/>
        </authorList>
    </citation>
    <scope>NUCLEOTIDE SEQUENCE</scope>
    <source>
        <strain evidence="1">E3-2379</strain>
    </source>
</reference>
<protein>
    <submittedName>
        <fullName evidence="1">Uncharacterized protein</fullName>
    </submittedName>
</protein>
<gene>
    <name evidence="1" type="ORF">IAC13_00680</name>
</gene>
<comment type="caution">
    <text evidence="1">The sequence shown here is derived from an EMBL/GenBank/DDBJ whole genome shotgun (WGS) entry which is preliminary data.</text>
</comment>
<proteinExistence type="predicted"/>